<dbReference type="Gene3D" id="1.10.287.470">
    <property type="entry name" value="Helix hairpin bin"/>
    <property type="match status" value="1"/>
</dbReference>
<evidence type="ECO:0000259" key="3">
    <source>
        <dbReference type="Pfam" id="PF25917"/>
    </source>
</evidence>
<dbReference type="PROSITE" id="PS51257">
    <property type="entry name" value="PROKAR_LIPOPROTEIN"/>
    <property type="match status" value="1"/>
</dbReference>
<dbReference type="Gene3D" id="2.40.50.100">
    <property type="match status" value="1"/>
</dbReference>
<evidence type="ECO:0000313" key="6">
    <source>
        <dbReference type="Proteomes" id="UP000186905"/>
    </source>
</evidence>
<dbReference type="RefSeq" id="WP_075766503.1">
    <property type="nucleotide sequence ID" value="NZ_MJIL01000087.1"/>
</dbReference>
<dbReference type="Pfam" id="PF25989">
    <property type="entry name" value="YknX_C"/>
    <property type="match status" value="1"/>
</dbReference>
<feature type="domain" description="Multidrug resistance protein MdtA-like barrel-sandwich hybrid" evidence="3">
    <location>
        <begin position="62"/>
        <end position="177"/>
    </location>
</feature>
<dbReference type="OrthoDB" id="1185083at2"/>
<dbReference type="STRING" id="1903952.BIT28_22050"/>
<dbReference type="GO" id="GO:0015562">
    <property type="term" value="F:efflux transmembrane transporter activity"/>
    <property type="evidence" value="ECO:0007669"/>
    <property type="project" value="TreeGrafter"/>
</dbReference>
<gene>
    <name evidence="5" type="ORF">BIT28_22050</name>
</gene>
<accession>A0A1Q9GG84</accession>
<dbReference type="PANTHER" id="PTHR30469:SF20">
    <property type="entry name" value="EFFLUX RND TRANSPORTER PERIPLASMIC ADAPTOR SUBUNIT"/>
    <property type="match status" value="1"/>
</dbReference>
<name>A0A1Q9GG84_9GAMM</name>
<dbReference type="AlphaFoldDB" id="A0A1Q9GG84"/>
<feature type="domain" description="YknX-like C-terminal permuted SH3-like" evidence="4">
    <location>
        <begin position="274"/>
        <end position="336"/>
    </location>
</feature>
<dbReference type="InterPro" id="IPR058637">
    <property type="entry name" value="YknX-like_C"/>
</dbReference>
<evidence type="ECO:0000259" key="4">
    <source>
        <dbReference type="Pfam" id="PF25989"/>
    </source>
</evidence>
<dbReference type="NCBIfam" id="TIGR01730">
    <property type="entry name" value="RND_mfp"/>
    <property type="match status" value="1"/>
</dbReference>
<dbReference type="Pfam" id="PF25917">
    <property type="entry name" value="BSH_RND"/>
    <property type="match status" value="1"/>
</dbReference>
<dbReference type="InterPro" id="IPR058624">
    <property type="entry name" value="MdtA-like_HH"/>
</dbReference>
<evidence type="ECO:0000256" key="1">
    <source>
        <dbReference type="ARBA" id="ARBA00009477"/>
    </source>
</evidence>
<protein>
    <submittedName>
        <fullName evidence="5">Efflux transporter periplasmic adaptor subunit</fullName>
    </submittedName>
</protein>
<dbReference type="Proteomes" id="UP000186905">
    <property type="component" value="Unassembled WGS sequence"/>
</dbReference>
<evidence type="ECO:0000259" key="2">
    <source>
        <dbReference type="Pfam" id="PF25876"/>
    </source>
</evidence>
<dbReference type="Gene3D" id="2.40.420.20">
    <property type="match status" value="1"/>
</dbReference>
<sequence length="344" mass="37369">MGRALLATVITGLLVSGCGEKEVEVPEPESRPVKLQAVSVGDNETFRTFPATVEAGDKAVLAFRVSGQIVSLDVSPGEDVKRGQKLASLNPDELTLLVEQAQANYELAYVQFKRDKELRKTNVVSELDFDTSKAELKQAKAALSKQKSNLGYATLVAPYDGTLSLSLIENYEYIMAKEPVMHIQSAGLINVTFQLPEHLLARYQGQSDTQPSVIFDTIPGEVYPAEFKEIDTEADPTTSSYKVTLFMERPEGKNILPGMAGLVKIAIPKGNSGAIPKRAVIQEGSATYVWHVDEAGIAHKIEVELDDKGRVVAGLNDGDQIAISGVGELQEGQKVRAWVKERGL</sequence>
<organism evidence="5 6">
    <name type="scientific">Photobacterium proteolyticum</name>
    <dbReference type="NCBI Taxonomy" id="1903952"/>
    <lineage>
        <taxon>Bacteria</taxon>
        <taxon>Pseudomonadati</taxon>
        <taxon>Pseudomonadota</taxon>
        <taxon>Gammaproteobacteria</taxon>
        <taxon>Vibrionales</taxon>
        <taxon>Vibrionaceae</taxon>
        <taxon>Photobacterium</taxon>
    </lineage>
</organism>
<comment type="caution">
    <text evidence="5">The sequence shown here is derived from an EMBL/GenBank/DDBJ whole genome shotgun (WGS) entry which is preliminary data.</text>
</comment>
<dbReference type="Pfam" id="PF25876">
    <property type="entry name" value="HH_MFP_RND"/>
    <property type="match status" value="1"/>
</dbReference>
<dbReference type="Gene3D" id="2.40.30.170">
    <property type="match status" value="1"/>
</dbReference>
<dbReference type="InterPro" id="IPR006143">
    <property type="entry name" value="RND_pump_MFP"/>
</dbReference>
<evidence type="ECO:0000313" key="5">
    <source>
        <dbReference type="EMBL" id="OLQ73408.1"/>
    </source>
</evidence>
<comment type="similarity">
    <text evidence="1">Belongs to the membrane fusion protein (MFP) (TC 8.A.1) family.</text>
</comment>
<reference evidence="5 6" key="1">
    <citation type="submission" date="2016-09" db="EMBL/GenBank/DDBJ databases">
        <title>Photobacterium proteolyticum sp. nov. a protease producing bacterium isolated from ocean sediments of Laizhou Bay.</title>
        <authorList>
            <person name="Li Y."/>
        </authorList>
    </citation>
    <scope>NUCLEOTIDE SEQUENCE [LARGE SCALE GENOMIC DNA]</scope>
    <source>
        <strain evidence="5 6">13-12</strain>
    </source>
</reference>
<keyword evidence="6" id="KW-1185">Reference proteome</keyword>
<dbReference type="EMBL" id="MJIL01000087">
    <property type="protein sequence ID" value="OLQ73408.1"/>
    <property type="molecule type" value="Genomic_DNA"/>
</dbReference>
<dbReference type="GO" id="GO:1990281">
    <property type="term" value="C:efflux pump complex"/>
    <property type="evidence" value="ECO:0007669"/>
    <property type="project" value="TreeGrafter"/>
</dbReference>
<dbReference type="SUPFAM" id="SSF111369">
    <property type="entry name" value="HlyD-like secretion proteins"/>
    <property type="match status" value="1"/>
</dbReference>
<dbReference type="InterPro" id="IPR058625">
    <property type="entry name" value="MdtA-like_BSH"/>
</dbReference>
<feature type="domain" description="Multidrug resistance protein MdtA-like alpha-helical hairpin" evidence="2">
    <location>
        <begin position="100"/>
        <end position="154"/>
    </location>
</feature>
<dbReference type="PANTHER" id="PTHR30469">
    <property type="entry name" value="MULTIDRUG RESISTANCE PROTEIN MDTA"/>
    <property type="match status" value="1"/>
</dbReference>
<proteinExistence type="inferred from homology"/>